<feature type="region of interest" description="Disordered" evidence="1">
    <location>
        <begin position="40"/>
        <end position="73"/>
    </location>
</feature>
<organism evidence="2 3">
    <name type="scientific">Pycnoporus cinnabarinus</name>
    <name type="common">Cinnabar-red polypore</name>
    <name type="synonym">Trametes cinnabarina</name>
    <dbReference type="NCBI Taxonomy" id="5643"/>
    <lineage>
        <taxon>Eukaryota</taxon>
        <taxon>Fungi</taxon>
        <taxon>Dikarya</taxon>
        <taxon>Basidiomycota</taxon>
        <taxon>Agaricomycotina</taxon>
        <taxon>Agaricomycetes</taxon>
        <taxon>Polyporales</taxon>
        <taxon>Polyporaceae</taxon>
        <taxon>Trametes</taxon>
    </lineage>
</organism>
<dbReference type="HOGENOM" id="CLU_710072_0_0_1"/>
<reference evidence="2" key="1">
    <citation type="submission" date="2014-01" db="EMBL/GenBank/DDBJ databases">
        <title>The genome of the white-rot fungus Pycnoporus cinnabarinus: a basidiomycete model with a versatile arsenal for lignocellulosic biomass breakdown.</title>
        <authorList>
            <person name="Levasseur A."/>
            <person name="Lomascolo A."/>
            <person name="Ruiz-Duenas F.J."/>
            <person name="Uzan E."/>
            <person name="Piumi F."/>
            <person name="Kues U."/>
            <person name="Ram A.F.J."/>
            <person name="Murat C."/>
            <person name="Haon M."/>
            <person name="Benoit I."/>
            <person name="Arfi Y."/>
            <person name="Chevret D."/>
            <person name="Drula E."/>
            <person name="Kwon M.J."/>
            <person name="Gouret P."/>
            <person name="Lesage-Meessen L."/>
            <person name="Lombard V."/>
            <person name="Mariette J."/>
            <person name="Noirot C."/>
            <person name="Park J."/>
            <person name="Patyshakuliyeva A."/>
            <person name="Wieneger R.A.B."/>
            <person name="Wosten H.A.B."/>
            <person name="Martin F."/>
            <person name="Coutinho P.M."/>
            <person name="de Vries R."/>
            <person name="Martinez A.T."/>
            <person name="Klopp C."/>
            <person name="Pontarotti P."/>
            <person name="Henrissat B."/>
            <person name="Record E."/>
        </authorList>
    </citation>
    <scope>NUCLEOTIDE SEQUENCE [LARGE SCALE GENOMIC DNA]</scope>
    <source>
        <strain evidence="2">BRFM137</strain>
    </source>
</reference>
<sequence>MLALCRPRRALVGILGELRLAPSRRGLGCLSSLTRSPSIPRLPSFSRTESTATKPAFESGSAGAPKPSPEEYVQPSIRTLRPDALSPEDHVVFPVDQEYCFVWDALAQEKPGSSPPTDKSRPFSTIRYSEDDTYFPAGLQGFFYYYNYAGGVPRTSGELRFRKTYSNDPVDFSSGQDLPAAHGLPWRIQLPTLAISPFHQSIRQILLRDNLVDEKTMKVAAEMGTARARRREQIPVIHSLRQPFFLDFASPIHWWHFMGPDRIHFTRPSSNVLAPRVGDKRLPSPWKGSAICAFVPSKRPIDKNRKLINILVISIVDPPTPNPAFPTEFRQVVDPTPPREGEIIRRGRLPWALDVDTCPEWRAVGFRTLFENAQLPPLRTHRLNGPQKS</sequence>
<protein>
    <submittedName>
        <fullName evidence="2">Uncharacterized protein</fullName>
    </submittedName>
</protein>
<name>A0A060SXY5_PYCCI</name>
<comment type="caution">
    <text evidence="2">The sequence shown here is derived from an EMBL/GenBank/DDBJ whole genome shotgun (WGS) entry which is preliminary data.</text>
</comment>
<proteinExistence type="predicted"/>
<keyword evidence="3" id="KW-1185">Reference proteome</keyword>
<evidence type="ECO:0000313" key="2">
    <source>
        <dbReference type="EMBL" id="CDO77114.1"/>
    </source>
</evidence>
<dbReference type="AlphaFoldDB" id="A0A060SXY5"/>
<accession>A0A060SXY5</accession>
<dbReference type="EMBL" id="CCBP010000441">
    <property type="protein sequence ID" value="CDO77114.1"/>
    <property type="molecule type" value="Genomic_DNA"/>
</dbReference>
<evidence type="ECO:0000313" key="3">
    <source>
        <dbReference type="Proteomes" id="UP000029665"/>
    </source>
</evidence>
<evidence type="ECO:0000256" key="1">
    <source>
        <dbReference type="SAM" id="MobiDB-lite"/>
    </source>
</evidence>
<gene>
    <name evidence="2" type="ORF">BN946_scf184592.g10</name>
</gene>
<dbReference type="Proteomes" id="UP000029665">
    <property type="component" value="Unassembled WGS sequence"/>
</dbReference>
<dbReference type="OMA" id="HFATWFL"/>
<dbReference type="OrthoDB" id="3067792at2759"/>